<dbReference type="RefSeq" id="XP_045267280.1">
    <property type="nucleotide sequence ID" value="XM_045412575.1"/>
</dbReference>
<dbReference type="GeneID" id="69019819"/>
<dbReference type="Proteomes" id="UP000613401">
    <property type="component" value="Unassembled WGS sequence"/>
</dbReference>
<organism evidence="1 2">
    <name type="scientific">Colletotrichum gloeosporioides</name>
    <name type="common">Anthracnose fungus</name>
    <name type="synonym">Glomerella cingulata</name>
    <dbReference type="NCBI Taxonomy" id="474922"/>
    <lineage>
        <taxon>Eukaryota</taxon>
        <taxon>Fungi</taxon>
        <taxon>Dikarya</taxon>
        <taxon>Ascomycota</taxon>
        <taxon>Pezizomycotina</taxon>
        <taxon>Sordariomycetes</taxon>
        <taxon>Hypocreomycetidae</taxon>
        <taxon>Glomerellales</taxon>
        <taxon>Glomerellaceae</taxon>
        <taxon>Colletotrichum</taxon>
        <taxon>Colletotrichum gloeosporioides species complex</taxon>
    </lineage>
</organism>
<evidence type="ECO:0000313" key="2">
    <source>
        <dbReference type="Proteomes" id="UP000613401"/>
    </source>
</evidence>
<name>A0A8H4CQ80_COLGL</name>
<comment type="caution">
    <text evidence="1">The sequence shown here is derived from an EMBL/GenBank/DDBJ whole genome shotgun (WGS) entry which is preliminary data.</text>
</comment>
<reference evidence="1" key="1">
    <citation type="journal article" date="2020" name="Phytopathology">
        <title>Genome sequence and comparative analysis of Colletotrichum gloeosporioides isolated from Liriodendron leaves.</title>
        <authorList>
            <person name="Fu F.F."/>
            <person name="Hao Z."/>
            <person name="Wang P."/>
            <person name="Lu Y."/>
            <person name="Xue L.J."/>
            <person name="Wei G."/>
            <person name="Tian Y."/>
            <person name="Baishi H."/>
            <person name="Xu H."/>
            <person name="Shi J."/>
            <person name="Cheng T."/>
            <person name="Wang G."/>
            <person name="Yi Y."/>
            <person name="Chen J."/>
        </authorList>
    </citation>
    <scope>NUCLEOTIDE SEQUENCE</scope>
    <source>
        <strain evidence="1">Lc1</strain>
    </source>
</reference>
<dbReference type="EMBL" id="WVTB01000024">
    <property type="protein sequence ID" value="KAF3808121.1"/>
    <property type="molecule type" value="Genomic_DNA"/>
</dbReference>
<gene>
    <name evidence="1" type="ORF">GCG54_00012701</name>
</gene>
<proteinExistence type="predicted"/>
<sequence>MNHYRYFSRALKVAIIYQAVDTEAGTTTEMTGRLGWALMKYEVTTPKVPPPPPRRAQNRPVLLLTRYDGSTIGHHDVNGKDVASSKTVQWVNRVPATSNLASSEADSLALSSNHNDTMRICSFVNGIAAEMKI</sequence>
<keyword evidence="2" id="KW-1185">Reference proteome</keyword>
<reference evidence="1" key="2">
    <citation type="submission" date="2020-03" db="EMBL/GenBank/DDBJ databases">
        <authorList>
            <person name="Fu F.-F."/>
            <person name="Chen J."/>
        </authorList>
    </citation>
    <scope>NUCLEOTIDE SEQUENCE</scope>
    <source>
        <strain evidence="1">Lc1</strain>
    </source>
</reference>
<dbReference type="AlphaFoldDB" id="A0A8H4CQ80"/>
<evidence type="ECO:0000313" key="1">
    <source>
        <dbReference type="EMBL" id="KAF3808121.1"/>
    </source>
</evidence>
<protein>
    <submittedName>
        <fullName evidence="1">FAD-linked oxidoreductase easE</fullName>
    </submittedName>
</protein>
<accession>A0A8H4CQ80</accession>